<protein>
    <submittedName>
        <fullName evidence="4">Glyoxylate/hydroxypyruvate reductase A</fullName>
    </submittedName>
</protein>
<dbReference type="Proteomes" id="UP000182985">
    <property type="component" value="Unassembled WGS sequence"/>
</dbReference>
<dbReference type="PANTHER" id="PTHR43333">
    <property type="entry name" value="2-HACID_DH_C DOMAIN-CONTAINING PROTEIN"/>
    <property type="match status" value="1"/>
</dbReference>
<gene>
    <name evidence="4" type="ORF">BLA27_20140</name>
</gene>
<evidence type="ECO:0000259" key="3">
    <source>
        <dbReference type="Pfam" id="PF02826"/>
    </source>
</evidence>
<dbReference type="GO" id="GO:0016491">
    <property type="term" value="F:oxidoreductase activity"/>
    <property type="evidence" value="ECO:0007669"/>
    <property type="project" value="UniProtKB-KW"/>
</dbReference>
<keyword evidence="5" id="KW-1185">Reference proteome</keyword>
<keyword evidence="4" id="KW-0670">Pyruvate</keyword>
<dbReference type="OrthoDB" id="9787219at2"/>
<dbReference type="GO" id="GO:0051287">
    <property type="term" value="F:NAD binding"/>
    <property type="evidence" value="ECO:0007669"/>
    <property type="project" value="InterPro"/>
</dbReference>
<dbReference type="InterPro" id="IPR006140">
    <property type="entry name" value="D-isomer_DH_NAD-bd"/>
</dbReference>
<proteinExistence type="predicted"/>
<dbReference type="SUPFAM" id="SSF51735">
    <property type="entry name" value="NAD(P)-binding Rossmann-fold domains"/>
    <property type="match status" value="1"/>
</dbReference>
<keyword evidence="1" id="KW-0560">Oxidoreductase</keyword>
<dbReference type="CDD" id="cd12164">
    <property type="entry name" value="GDH_like_2"/>
    <property type="match status" value="1"/>
</dbReference>
<dbReference type="RefSeq" id="WP_071633260.1">
    <property type="nucleotide sequence ID" value="NZ_MOEC01000024.1"/>
</dbReference>
<evidence type="ECO:0000256" key="2">
    <source>
        <dbReference type="ARBA" id="ARBA00023027"/>
    </source>
</evidence>
<dbReference type="InterPro" id="IPR036291">
    <property type="entry name" value="NAD(P)-bd_dom_sf"/>
</dbReference>
<organism evidence="4 5">
    <name type="scientific">Brucella cytisi</name>
    <dbReference type="NCBI Taxonomy" id="407152"/>
    <lineage>
        <taxon>Bacteria</taxon>
        <taxon>Pseudomonadati</taxon>
        <taxon>Pseudomonadota</taxon>
        <taxon>Alphaproteobacteria</taxon>
        <taxon>Hyphomicrobiales</taxon>
        <taxon>Brucellaceae</taxon>
        <taxon>Brucella/Ochrobactrum group</taxon>
        <taxon>Brucella</taxon>
    </lineage>
</organism>
<name>A0A1J6HU61_9HYPH</name>
<dbReference type="Pfam" id="PF02826">
    <property type="entry name" value="2-Hacid_dh_C"/>
    <property type="match status" value="1"/>
</dbReference>
<evidence type="ECO:0000313" key="5">
    <source>
        <dbReference type="Proteomes" id="UP000182985"/>
    </source>
</evidence>
<keyword evidence="2" id="KW-0520">NAD</keyword>
<accession>A0A1J6HU61</accession>
<dbReference type="AlphaFoldDB" id="A0A1J6HU61"/>
<evidence type="ECO:0000313" key="4">
    <source>
        <dbReference type="EMBL" id="OIS91735.1"/>
    </source>
</evidence>
<dbReference type="PANTHER" id="PTHR43333:SF1">
    <property type="entry name" value="D-ISOMER SPECIFIC 2-HYDROXYACID DEHYDROGENASE NAD-BINDING DOMAIN-CONTAINING PROTEIN"/>
    <property type="match status" value="1"/>
</dbReference>
<reference evidence="4 5" key="1">
    <citation type="submission" date="2016-10" db="EMBL/GenBank/DDBJ databases">
        <title>The Draft Genome Sequence of the Potato Rhizosphere Bacteria Ochrobactrum sp. IPA7.2.</title>
        <authorList>
            <person name="Gogoleva N.E."/>
            <person name="Khlopko Y.A."/>
            <person name="Burygin G.L."/>
            <person name="Plotnikov A.O."/>
        </authorList>
    </citation>
    <scope>NUCLEOTIDE SEQUENCE [LARGE SCALE GENOMIC DNA]</scope>
    <source>
        <strain evidence="4 5">IPA7.2</strain>
    </source>
</reference>
<sequence length="309" mass="34042">MAFYCYLDAGRTEQIRDVFAHELPEMEFLSGELNADAAARVRHLLCWQAPEELAERFPALEIIFSSGAGVEQFLEADIPSHVRIVRMTEPGLARMMQEYVTLAVLSVFRQLPAYLKQSRDEIWQTLPQPSAHRRRVGVMGLGYLGQAALTALKPFGFPLSGWSRGEKNIEDVQCFSGTDGLQAFVAQTDILVCLLPLTAETEGLINAGFIARLPREASVVLVGRGLHTDYDALLTALDSGHLSSAFIDVTAPEPLPSAHPLWSHPKVILTPHIACVTDSHGAADILVENLQRLQKGEALMGEIDRKRGY</sequence>
<dbReference type="Gene3D" id="3.40.50.720">
    <property type="entry name" value="NAD(P)-binding Rossmann-like Domain"/>
    <property type="match status" value="2"/>
</dbReference>
<evidence type="ECO:0000256" key="1">
    <source>
        <dbReference type="ARBA" id="ARBA00023002"/>
    </source>
</evidence>
<comment type="caution">
    <text evidence="4">The sequence shown here is derived from an EMBL/GenBank/DDBJ whole genome shotgun (WGS) entry which is preliminary data.</text>
</comment>
<dbReference type="EMBL" id="MOEC01000024">
    <property type="protein sequence ID" value="OIS91735.1"/>
    <property type="molecule type" value="Genomic_DNA"/>
</dbReference>
<feature type="domain" description="D-isomer specific 2-hydroxyacid dehydrogenase NAD-binding" evidence="3">
    <location>
        <begin position="103"/>
        <end position="274"/>
    </location>
</feature>